<feature type="transmembrane region" description="Helical" evidence="1">
    <location>
        <begin position="238"/>
        <end position="259"/>
    </location>
</feature>
<feature type="transmembrane region" description="Helical" evidence="1">
    <location>
        <begin position="166"/>
        <end position="192"/>
    </location>
</feature>
<dbReference type="PANTHER" id="PTHR40465">
    <property type="entry name" value="CHROMOSOME 1, WHOLE GENOME SHOTGUN SEQUENCE"/>
    <property type="match status" value="1"/>
</dbReference>
<accession>A0AAD7K763</accession>
<evidence type="ECO:0000259" key="2">
    <source>
        <dbReference type="Pfam" id="PF20152"/>
    </source>
</evidence>
<dbReference type="EMBL" id="JARKIB010000005">
    <property type="protein sequence ID" value="KAJ7779781.1"/>
    <property type="molecule type" value="Genomic_DNA"/>
</dbReference>
<gene>
    <name evidence="3" type="ORF">B0H16DRAFT_1405392</name>
</gene>
<evidence type="ECO:0000313" key="3">
    <source>
        <dbReference type="EMBL" id="KAJ7779781.1"/>
    </source>
</evidence>
<keyword evidence="4" id="KW-1185">Reference proteome</keyword>
<feature type="transmembrane region" description="Helical" evidence="1">
    <location>
        <begin position="20"/>
        <end position="41"/>
    </location>
</feature>
<feature type="transmembrane region" description="Helical" evidence="1">
    <location>
        <begin position="123"/>
        <end position="146"/>
    </location>
</feature>
<feature type="domain" description="DUF6534" evidence="2">
    <location>
        <begin position="178"/>
        <end position="262"/>
    </location>
</feature>
<comment type="caution">
    <text evidence="3">The sequence shown here is derived from an EMBL/GenBank/DDBJ whole genome shotgun (WGS) entry which is preliminary data.</text>
</comment>
<evidence type="ECO:0000313" key="4">
    <source>
        <dbReference type="Proteomes" id="UP001215598"/>
    </source>
</evidence>
<feature type="transmembrane region" description="Helical" evidence="1">
    <location>
        <begin position="94"/>
        <end position="114"/>
    </location>
</feature>
<keyword evidence="1" id="KW-1133">Transmembrane helix</keyword>
<dbReference type="Proteomes" id="UP001215598">
    <property type="component" value="Unassembled WGS sequence"/>
</dbReference>
<dbReference type="PANTHER" id="PTHR40465:SF1">
    <property type="entry name" value="DUF6534 DOMAIN-CONTAINING PROTEIN"/>
    <property type="match status" value="1"/>
</dbReference>
<reference evidence="3" key="1">
    <citation type="submission" date="2023-03" db="EMBL/GenBank/DDBJ databases">
        <title>Massive genome expansion in bonnet fungi (Mycena s.s.) driven by repeated elements and novel gene families across ecological guilds.</title>
        <authorList>
            <consortium name="Lawrence Berkeley National Laboratory"/>
            <person name="Harder C.B."/>
            <person name="Miyauchi S."/>
            <person name="Viragh M."/>
            <person name="Kuo A."/>
            <person name="Thoen E."/>
            <person name="Andreopoulos B."/>
            <person name="Lu D."/>
            <person name="Skrede I."/>
            <person name="Drula E."/>
            <person name="Henrissat B."/>
            <person name="Morin E."/>
            <person name="Kohler A."/>
            <person name="Barry K."/>
            <person name="LaButti K."/>
            <person name="Morin E."/>
            <person name="Salamov A."/>
            <person name="Lipzen A."/>
            <person name="Mereny Z."/>
            <person name="Hegedus B."/>
            <person name="Baldrian P."/>
            <person name="Stursova M."/>
            <person name="Weitz H."/>
            <person name="Taylor A."/>
            <person name="Grigoriev I.V."/>
            <person name="Nagy L.G."/>
            <person name="Martin F."/>
            <person name="Kauserud H."/>
        </authorList>
    </citation>
    <scope>NUCLEOTIDE SEQUENCE</scope>
    <source>
        <strain evidence="3">CBHHK182m</strain>
    </source>
</reference>
<dbReference type="AlphaFoldDB" id="A0AAD7K763"/>
<keyword evidence="1" id="KW-0812">Transmembrane</keyword>
<feature type="transmembrane region" description="Helical" evidence="1">
    <location>
        <begin position="53"/>
        <end position="74"/>
    </location>
</feature>
<dbReference type="InterPro" id="IPR045339">
    <property type="entry name" value="DUF6534"/>
</dbReference>
<protein>
    <recommendedName>
        <fullName evidence="2">DUF6534 domain-containing protein</fullName>
    </recommendedName>
</protein>
<proteinExistence type="predicted"/>
<sequence length="322" mass="34644">MNSTANSPGFVIVELSGPLLLAFSTDWALFAVLTVQLYLYYQAFPNDRVFIKGLVYTVYCISLIQVIFTTIDAFNTFGYGFGDLSALETAEFGWLVAPVFGGIVALVVQSFYAFRLYQLSRSWIIPSGIALAALGTCVAGILEGVSARQASRLNLAKVGVNLSTELAVTTVLFLVGTALIDITIAACMTSYLTKSDTGFRRTHALATKFIRLSIETGMITALVAILTLALFFGIPGKAYYVVPGHSISGVYANTLFAVLNSRFQILKGRADVSPSDVIVSIPSNVRSPVVSITRERFSEGATPVHTVQAMELKQMNDSATAV</sequence>
<dbReference type="Pfam" id="PF20152">
    <property type="entry name" value="DUF6534"/>
    <property type="match status" value="1"/>
</dbReference>
<organism evidence="3 4">
    <name type="scientific">Mycena metata</name>
    <dbReference type="NCBI Taxonomy" id="1033252"/>
    <lineage>
        <taxon>Eukaryota</taxon>
        <taxon>Fungi</taxon>
        <taxon>Dikarya</taxon>
        <taxon>Basidiomycota</taxon>
        <taxon>Agaricomycotina</taxon>
        <taxon>Agaricomycetes</taxon>
        <taxon>Agaricomycetidae</taxon>
        <taxon>Agaricales</taxon>
        <taxon>Marasmiineae</taxon>
        <taxon>Mycenaceae</taxon>
        <taxon>Mycena</taxon>
    </lineage>
</organism>
<evidence type="ECO:0000256" key="1">
    <source>
        <dbReference type="SAM" id="Phobius"/>
    </source>
</evidence>
<feature type="transmembrane region" description="Helical" evidence="1">
    <location>
        <begin position="212"/>
        <end position="232"/>
    </location>
</feature>
<keyword evidence="1" id="KW-0472">Membrane</keyword>
<name>A0AAD7K763_9AGAR</name>